<protein>
    <submittedName>
        <fullName evidence="3">Molecular chaperone TorD family protein</fullName>
    </submittedName>
</protein>
<keyword evidence="1" id="KW-0143">Chaperone</keyword>
<evidence type="ECO:0000256" key="2">
    <source>
        <dbReference type="SAM" id="Coils"/>
    </source>
</evidence>
<sequence>MSVTALLNLRHATYDLFADLFLYKFYEEEYKQLQEKLDLIDREIGKQLEEIGIRVKEIRKVFSDLERKNYLIEYSTLFIAGVGVKSLIPVESKRLFNLMGEKIATFKYNDVIRFYKSRNLVMRFTSQFNPEPDHISSLLAFMSVLIEEEYEYRNQGKDPFRIIQDEKNFATTHIFSWIPDWINDVIRDPRSKIYKVVCSELDHWLKFEKKYLGVN</sequence>
<keyword evidence="2" id="KW-0175">Coiled coil</keyword>
<dbReference type="RefSeq" id="WP_338598252.1">
    <property type="nucleotide sequence ID" value="NZ_CP146016.1"/>
</dbReference>
<dbReference type="InterPro" id="IPR020945">
    <property type="entry name" value="DMSO/NO3_reduct_chaperone"/>
</dbReference>
<evidence type="ECO:0000313" key="3">
    <source>
        <dbReference type="EMBL" id="WWQ59237.1"/>
    </source>
</evidence>
<keyword evidence="4" id="KW-1185">Reference proteome</keyword>
<dbReference type="Pfam" id="PF02613">
    <property type="entry name" value="Nitrate_red_del"/>
    <property type="match status" value="1"/>
</dbReference>
<evidence type="ECO:0000256" key="1">
    <source>
        <dbReference type="ARBA" id="ARBA00023186"/>
    </source>
</evidence>
<dbReference type="PANTHER" id="PTHR34227:SF1">
    <property type="entry name" value="DIMETHYL SULFOXIDE REDUCTASE CHAPERONE-RELATED"/>
    <property type="match status" value="1"/>
</dbReference>
<dbReference type="Gene3D" id="1.10.3480.10">
    <property type="entry name" value="TorD-like"/>
    <property type="match status" value="1"/>
</dbReference>
<evidence type="ECO:0000313" key="4">
    <source>
        <dbReference type="Proteomes" id="UP001432202"/>
    </source>
</evidence>
<dbReference type="AlphaFoldDB" id="A0AAX4KX88"/>
<proteinExistence type="predicted"/>
<name>A0AAX4KX88_9CREN</name>
<dbReference type="Proteomes" id="UP001432202">
    <property type="component" value="Chromosome"/>
</dbReference>
<dbReference type="GeneID" id="89336482"/>
<dbReference type="PANTHER" id="PTHR34227">
    <property type="entry name" value="CHAPERONE PROTEIN YCDY"/>
    <property type="match status" value="1"/>
</dbReference>
<organism evidence="3 4">
    <name type="scientific">Sulfolobus tengchongensis</name>
    <dbReference type="NCBI Taxonomy" id="207809"/>
    <lineage>
        <taxon>Archaea</taxon>
        <taxon>Thermoproteota</taxon>
        <taxon>Thermoprotei</taxon>
        <taxon>Sulfolobales</taxon>
        <taxon>Sulfolobaceae</taxon>
        <taxon>Sulfolobus</taxon>
    </lineage>
</organism>
<accession>A0AAX4KX88</accession>
<feature type="coiled-coil region" evidence="2">
    <location>
        <begin position="23"/>
        <end position="50"/>
    </location>
</feature>
<dbReference type="EMBL" id="CP146016">
    <property type="protein sequence ID" value="WWQ59237.1"/>
    <property type="molecule type" value="Genomic_DNA"/>
</dbReference>
<reference evidence="3 4" key="1">
    <citation type="submission" date="2024-02" db="EMBL/GenBank/DDBJ databases">
        <title>STSV induces naive adaptation in Sulfolobus.</title>
        <authorList>
            <person name="Xiang X."/>
            <person name="Song M."/>
        </authorList>
    </citation>
    <scope>NUCLEOTIDE SEQUENCE [LARGE SCALE GENOMIC DNA]</scope>
    <source>
        <strain evidence="3 4">RT2</strain>
    </source>
</reference>
<dbReference type="InterPro" id="IPR050289">
    <property type="entry name" value="TorD/DmsD_chaperones"/>
</dbReference>
<dbReference type="InterPro" id="IPR036411">
    <property type="entry name" value="TorD-like_sf"/>
</dbReference>
<gene>
    <name evidence="3" type="ORF">V6M85_06900</name>
</gene>
<dbReference type="SUPFAM" id="SSF89155">
    <property type="entry name" value="TorD-like"/>
    <property type="match status" value="1"/>
</dbReference>